<reference evidence="2 3" key="1">
    <citation type="submission" date="2017-05" db="EMBL/GenBank/DDBJ databases">
        <authorList>
            <person name="Varghese N."/>
            <person name="Submissions S."/>
        </authorList>
    </citation>
    <scope>NUCLEOTIDE SEQUENCE [LARGE SCALE GENOMIC DNA]</scope>
    <source>
        <strain evidence="2 3">DSM 19036</strain>
    </source>
</reference>
<accession>A0A521ADV6</accession>
<gene>
    <name evidence="2" type="ORF">SAMN06265348_10194</name>
</gene>
<dbReference type="InterPro" id="IPR011051">
    <property type="entry name" value="RmlC_Cupin_sf"/>
</dbReference>
<evidence type="ECO:0000313" key="2">
    <source>
        <dbReference type="EMBL" id="SMO33003.1"/>
    </source>
</evidence>
<keyword evidence="3" id="KW-1185">Reference proteome</keyword>
<dbReference type="PANTHER" id="PTHR38599">
    <property type="entry name" value="CUPIN DOMAIN PROTEIN (AFU_ORTHOLOGUE AFUA_3G13620)"/>
    <property type="match status" value="1"/>
</dbReference>
<evidence type="ECO:0000313" key="3">
    <source>
        <dbReference type="Proteomes" id="UP000320300"/>
    </source>
</evidence>
<feature type="domain" description="Cupin type-2" evidence="1">
    <location>
        <begin position="51"/>
        <end position="118"/>
    </location>
</feature>
<proteinExistence type="predicted"/>
<evidence type="ECO:0000259" key="1">
    <source>
        <dbReference type="Pfam" id="PF07883"/>
    </source>
</evidence>
<dbReference type="Pfam" id="PF07883">
    <property type="entry name" value="Cupin_2"/>
    <property type="match status" value="1"/>
</dbReference>
<dbReference type="AlphaFoldDB" id="A0A521ADV6"/>
<dbReference type="InterPro" id="IPR013096">
    <property type="entry name" value="Cupin_2"/>
</dbReference>
<protein>
    <submittedName>
        <fullName evidence="2">Cupin domain-containing protein</fullName>
    </submittedName>
</protein>
<dbReference type="Proteomes" id="UP000320300">
    <property type="component" value="Unassembled WGS sequence"/>
</dbReference>
<dbReference type="Gene3D" id="2.60.120.10">
    <property type="entry name" value="Jelly Rolls"/>
    <property type="match status" value="1"/>
</dbReference>
<dbReference type="InterPro" id="IPR014710">
    <property type="entry name" value="RmlC-like_jellyroll"/>
</dbReference>
<name>A0A521ADV6_9SPHI</name>
<dbReference type="SUPFAM" id="SSF51182">
    <property type="entry name" value="RmlC-like cupins"/>
    <property type="match status" value="1"/>
</dbReference>
<dbReference type="PANTHER" id="PTHR38599:SF1">
    <property type="entry name" value="CUPIN DOMAIN PROTEIN (AFU_ORTHOLOGUE AFUA_3G13620)"/>
    <property type="match status" value="1"/>
</dbReference>
<dbReference type="OrthoDB" id="195923at2"/>
<organism evidence="2 3">
    <name type="scientific">Pedobacter westerhofensis</name>
    <dbReference type="NCBI Taxonomy" id="425512"/>
    <lineage>
        <taxon>Bacteria</taxon>
        <taxon>Pseudomonadati</taxon>
        <taxon>Bacteroidota</taxon>
        <taxon>Sphingobacteriia</taxon>
        <taxon>Sphingobacteriales</taxon>
        <taxon>Sphingobacteriaceae</taxon>
        <taxon>Pedobacter</taxon>
    </lineage>
</organism>
<sequence length="138" mass="15834">MFFAVIFFSFILSENAAAQGNDTRDSIIRKKLLLVDIPETKVAHIDIREIILKPLQQTGYHKHPIPVTGYIVSGTCLFQVEGEQSKTLHAGDVYYEPVNHPIKHFDNLSAEQPLKFISYYLTDKNERLIIKLTPKHKQ</sequence>
<dbReference type="EMBL" id="FXTN01000001">
    <property type="protein sequence ID" value="SMO33003.1"/>
    <property type="molecule type" value="Genomic_DNA"/>
</dbReference>